<reference evidence="2 3" key="1">
    <citation type="submission" date="2019-12" db="EMBL/GenBank/DDBJ databases">
        <title>Isolation and characterization of three novel carbon monoxide-oxidizing members of Halobacteria from salione crusts and soils.</title>
        <authorList>
            <person name="Myers M.R."/>
            <person name="King G.M."/>
        </authorList>
    </citation>
    <scope>NUCLEOTIDE SEQUENCE [LARGE SCALE GENOMIC DNA]</scope>
    <source>
        <strain evidence="2 3">WSH3</strain>
    </source>
</reference>
<protein>
    <recommendedName>
        <fullName evidence="4">KaiC-like domain-containing protein</fullName>
    </recommendedName>
</protein>
<comment type="caution">
    <text evidence="2">The sequence shown here is derived from an EMBL/GenBank/DDBJ whole genome shotgun (WGS) entry which is preliminary data.</text>
</comment>
<dbReference type="Gene3D" id="3.40.50.300">
    <property type="entry name" value="P-loop containing nucleotide triphosphate hydrolases"/>
    <property type="match status" value="1"/>
</dbReference>
<dbReference type="OrthoDB" id="109251at2157"/>
<organism evidence="2 3">
    <name type="scientific">Halovenus carboxidivorans</name>
    <dbReference type="NCBI Taxonomy" id="2692199"/>
    <lineage>
        <taxon>Archaea</taxon>
        <taxon>Methanobacteriati</taxon>
        <taxon>Methanobacteriota</taxon>
        <taxon>Stenosarchaea group</taxon>
        <taxon>Halobacteria</taxon>
        <taxon>Halobacteriales</taxon>
        <taxon>Haloarculaceae</taxon>
        <taxon>Halovenus</taxon>
    </lineage>
</organism>
<proteinExistence type="predicted"/>
<dbReference type="InterPro" id="IPR027417">
    <property type="entry name" value="P-loop_NTPase"/>
</dbReference>
<accession>A0A6B0T5S3</accession>
<evidence type="ECO:0000313" key="3">
    <source>
        <dbReference type="Proteomes" id="UP000466535"/>
    </source>
</evidence>
<name>A0A6B0T5S3_9EURY</name>
<sequence length="225" mass="24088">MSHEQTGYEFGELPIDPIEPGTSVFVAGPALSPAEDLARSMVAHGTSSGEGALFISTNMTCKTLLQSCERSDPGVDATRMGIIDCSGQDIGNAQLDAEVKYVSTQSDLTGIGMKFSALYESLYPAVRDGRVRTGLISLSSLSMYVDMRALFQFVQTLSGRIDSADGLGVFAIDPTTHDTKTVNTLSQAADGRIEVREPEEGDDEGELRVRGLPNQPNGWQSFTLA</sequence>
<evidence type="ECO:0000256" key="1">
    <source>
        <dbReference type="SAM" id="MobiDB-lite"/>
    </source>
</evidence>
<feature type="compositionally biased region" description="Polar residues" evidence="1">
    <location>
        <begin position="214"/>
        <end position="225"/>
    </location>
</feature>
<evidence type="ECO:0008006" key="4">
    <source>
        <dbReference type="Google" id="ProtNLM"/>
    </source>
</evidence>
<dbReference type="EMBL" id="WUUT01000001">
    <property type="protein sequence ID" value="MXR50913.1"/>
    <property type="molecule type" value="Genomic_DNA"/>
</dbReference>
<dbReference type="AlphaFoldDB" id="A0A6B0T5S3"/>
<evidence type="ECO:0000313" key="2">
    <source>
        <dbReference type="EMBL" id="MXR50913.1"/>
    </source>
</evidence>
<gene>
    <name evidence="2" type="ORF">GRX03_04730</name>
</gene>
<keyword evidence="3" id="KW-1185">Reference proteome</keyword>
<dbReference type="Pfam" id="PF24336">
    <property type="entry name" value="DUF7504"/>
    <property type="match status" value="1"/>
</dbReference>
<feature type="region of interest" description="Disordered" evidence="1">
    <location>
        <begin position="197"/>
        <end position="225"/>
    </location>
</feature>
<dbReference type="InterPro" id="IPR055927">
    <property type="entry name" value="DUF7504"/>
</dbReference>
<dbReference type="RefSeq" id="WP_159762998.1">
    <property type="nucleotide sequence ID" value="NZ_WUUT01000001.1"/>
</dbReference>
<dbReference type="Proteomes" id="UP000466535">
    <property type="component" value="Unassembled WGS sequence"/>
</dbReference>